<dbReference type="InterPro" id="IPR050328">
    <property type="entry name" value="Dev_Immune_Receptor"/>
</dbReference>
<reference evidence="5" key="1">
    <citation type="journal article" date="2021" name="Mol. Ecol. Resour.">
        <title>Apolygus lucorum genome provides insights into omnivorousness and mesophyll feeding.</title>
        <authorList>
            <person name="Liu Y."/>
            <person name="Liu H."/>
            <person name="Wang H."/>
            <person name="Huang T."/>
            <person name="Liu B."/>
            <person name="Yang B."/>
            <person name="Yin L."/>
            <person name="Li B."/>
            <person name="Zhang Y."/>
            <person name="Zhang S."/>
            <person name="Jiang F."/>
            <person name="Zhang X."/>
            <person name="Ren Y."/>
            <person name="Wang B."/>
            <person name="Wang S."/>
            <person name="Lu Y."/>
            <person name="Wu K."/>
            <person name="Fan W."/>
            <person name="Wang G."/>
        </authorList>
    </citation>
    <scope>NUCLEOTIDE SEQUENCE</scope>
    <source>
        <strain evidence="5">12Hb</strain>
    </source>
</reference>
<evidence type="ECO:0000256" key="4">
    <source>
        <dbReference type="SAM" id="SignalP"/>
    </source>
</evidence>
<dbReference type="Pfam" id="PF13855">
    <property type="entry name" value="LRR_8"/>
    <property type="match status" value="1"/>
</dbReference>
<dbReference type="InterPro" id="IPR032675">
    <property type="entry name" value="LRR_dom_sf"/>
</dbReference>
<dbReference type="AlphaFoldDB" id="A0A8S9WRW2"/>
<evidence type="ECO:0000256" key="1">
    <source>
        <dbReference type="ARBA" id="ARBA00022614"/>
    </source>
</evidence>
<evidence type="ECO:0008006" key="7">
    <source>
        <dbReference type="Google" id="ProtNLM"/>
    </source>
</evidence>
<keyword evidence="3" id="KW-0677">Repeat</keyword>
<dbReference type="PROSITE" id="PS51450">
    <property type="entry name" value="LRR"/>
    <property type="match status" value="2"/>
</dbReference>
<keyword evidence="1" id="KW-0433">Leucine-rich repeat</keyword>
<dbReference type="InterPro" id="IPR003591">
    <property type="entry name" value="Leu-rich_rpt_typical-subtyp"/>
</dbReference>
<protein>
    <recommendedName>
        <fullName evidence="7">LRRNT domain-containing protein</fullName>
    </recommendedName>
</protein>
<keyword evidence="6" id="KW-1185">Reference proteome</keyword>
<dbReference type="GO" id="GO:0005615">
    <property type="term" value="C:extracellular space"/>
    <property type="evidence" value="ECO:0007669"/>
    <property type="project" value="TreeGrafter"/>
</dbReference>
<dbReference type="EMBL" id="WIXP02000015">
    <property type="protein sequence ID" value="KAF6198858.1"/>
    <property type="molecule type" value="Genomic_DNA"/>
</dbReference>
<dbReference type="InterPro" id="IPR001611">
    <property type="entry name" value="Leu-rich_rpt"/>
</dbReference>
<dbReference type="OrthoDB" id="2021138at2759"/>
<evidence type="ECO:0000256" key="2">
    <source>
        <dbReference type="ARBA" id="ARBA00022729"/>
    </source>
</evidence>
<name>A0A8S9WRW2_APOLU</name>
<dbReference type="PRINTS" id="PR00019">
    <property type="entry name" value="LEURICHRPT"/>
</dbReference>
<dbReference type="PANTHER" id="PTHR24373:SF261">
    <property type="entry name" value="VASORIN"/>
    <property type="match status" value="1"/>
</dbReference>
<dbReference type="GO" id="GO:0031012">
    <property type="term" value="C:extracellular matrix"/>
    <property type="evidence" value="ECO:0007669"/>
    <property type="project" value="TreeGrafter"/>
</dbReference>
<proteinExistence type="predicted"/>
<dbReference type="SMART" id="SM00369">
    <property type="entry name" value="LRR_TYP"/>
    <property type="match status" value="3"/>
</dbReference>
<dbReference type="Gene3D" id="3.80.10.10">
    <property type="entry name" value="Ribonuclease Inhibitor"/>
    <property type="match status" value="1"/>
</dbReference>
<evidence type="ECO:0000313" key="5">
    <source>
        <dbReference type="EMBL" id="KAF6198858.1"/>
    </source>
</evidence>
<dbReference type="PANTHER" id="PTHR24373">
    <property type="entry name" value="SLIT RELATED LEUCINE-RICH REPEAT NEURONAL PROTEIN"/>
    <property type="match status" value="1"/>
</dbReference>
<comment type="caution">
    <text evidence="5">The sequence shown here is derived from an EMBL/GenBank/DDBJ whole genome shotgun (WGS) entry which is preliminary data.</text>
</comment>
<gene>
    <name evidence="5" type="ORF">GE061_006881</name>
</gene>
<keyword evidence="2 4" id="KW-0732">Signal</keyword>
<dbReference type="Proteomes" id="UP000466442">
    <property type="component" value="Unassembled WGS sequence"/>
</dbReference>
<dbReference type="SUPFAM" id="SSF52058">
    <property type="entry name" value="L domain-like"/>
    <property type="match status" value="1"/>
</dbReference>
<feature type="chain" id="PRO_5035721514" description="LRRNT domain-containing protein" evidence="4">
    <location>
        <begin position="29"/>
        <end position="154"/>
    </location>
</feature>
<organism evidence="5 6">
    <name type="scientific">Apolygus lucorum</name>
    <name type="common">Small green plant bug</name>
    <name type="synonym">Lygocoris lucorum</name>
    <dbReference type="NCBI Taxonomy" id="248454"/>
    <lineage>
        <taxon>Eukaryota</taxon>
        <taxon>Metazoa</taxon>
        <taxon>Ecdysozoa</taxon>
        <taxon>Arthropoda</taxon>
        <taxon>Hexapoda</taxon>
        <taxon>Insecta</taxon>
        <taxon>Pterygota</taxon>
        <taxon>Neoptera</taxon>
        <taxon>Paraneoptera</taxon>
        <taxon>Hemiptera</taxon>
        <taxon>Heteroptera</taxon>
        <taxon>Panheteroptera</taxon>
        <taxon>Cimicomorpha</taxon>
        <taxon>Miridae</taxon>
        <taxon>Mirini</taxon>
        <taxon>Apolygus</taxon>
    </lineage>
</organism>
<evidence type="ECO:0000313" key="6">
    <source>
        <dbReference type="Proteomes" id="UP000466442"/>
    </source>
</evidence>
<accession>A0A8S9WRW2</accession>
<sequence>MQLSSDIDKMVLLFLPFTLALVFVYTDAENPFCPARCVCSKFPIKSPSPYVERMKARCGGDIPVSSVEELRLNYYNLTDIINLDLQGNNITHLSANVFPVADLQKLDLSKNSIDSIEDGAFSNLISLKRLDLSNNRLRTISRSTFEGLVNLEKL</sequence>
<feature type="signal peptide" evidence="4">
    <location>
        <begin position="1"/>
        <end position="28"/>
    </location>
</feature>
<evidence type="ECO:0000256" key="3">
    <source>
        <dbReference type="ARBA" id="ARBA00022737"/>
    </source>
</evidence>